<organism evidence="1 2">
    <name type="scientific">Micromonospora nigra</name>
    <dbReference type="NCBI Taxonomy" id="145857"/>
    <lineage>
        <taxon>Bacteria</taxon>
        <taxon>Bacillati</taxon>
        <taxon>Actinomycetota</taxon>
        <taxon>Actinomycetes</taxon>
        <taxon>Micromonosporales</taxon>
        <taxon>Micromonosporaceae</taxon>
        <taxon>Micromonospora</taxon>
    </lineage>
</organism>
<evidence type="ECO:0000313" key="1">
    <source>
        <dbReference type="EMBL" id="SCL12877.1"/>
    </source>
</evidence>
<dbReference type="Proteomes" id="UP000199699">
    <property type="component" value="Unassembled WGS sequence"/>
</dbReference>
<dbReference type="RefSeq" id="WP_091074640.1">
    <property type="nucleotide sequence ID" value="NZ_FMHT01000002.1"/>
</dbReference>
<evidence type="ECO:0000313" key="2">
    <source>
        <dbReference type="Proteomes" id="UP000199699"/>
    </source>
</evidence>
<sequence>MEPSPHRDNGPYASHAQARMQFAAIAHGIPTRSSDDLAGVSAMVLAEALLIGGVETSDYEQRTREAIARKVDPESAQVIAGWIIRARLAATQPTSPVATAPPVQT</sequence>
<reference evidence="1 2" key="1">
    <citation type="submission" date="2016-06" db="EMBL/GenBank/DDBJ databases">
        <authorList>
            <person name="Kjaerup R.B."/>
            <person name="Dalgaard T.S."/>
            <person name="Juul-Madsen H.R."/>
        </authorList>
    </citation>
    <scope>NUCLEOTIDE SEQUENCE [LARGE SCALE GENOMIC DNA]</scope>
    <source>
        <strain evidence="1 2">DSM 43818</strain>
    </source>
</reference>
<name>A0A1C6R7M5_9ACTN</name>
<protein>
    <submittedName>
        <fullName evidence="1">Uncharacterized protein</fullName>
    </submittedName>
</protein>
<keyword evidence="2" id="KW-1185">Reference proteome</keyword>
<proteinExistence type="predicted"/>
<gene>
    <name evidence="1" type="ORF">GA0070616_0049</name>
</gene>
<dbReference type="AlphaFoldDB" id="A0A1C6R7M5"/>
<dbReference type="OrthoDB" id="9938568at2"/>
<accession>A0A1C6R7M5</accession>
<dbReference type="STRING" id="145857.GA0070616_0049"/>
<dbReference type="EMBL" id="FMHT01000002">
    <property type="protein sequence ID" value="SCL12877.1"/>
    <property type="molecule type" value="Genomic_DNA"/>
</dbReference>